<evidence type="ECO:0000313" key="1">
    <source>
        <dbReference type="EMBL" id="NOU81892.1"/>
    </source>
</evidence>
<dbReference type="PIRSF" id="PIRSF032285">
    <property type="entry name" value="UCP032285"/>
    <property type="match status" value="1"/>
</dbReference>
<sequence>MNNFYHTLAYITDTFYAPARFTVDSVREEPQNAEYGAGRFQLNTRSVRFRVAKITPTKTGQFVVFWEKDAERKNRAFAYMDAPDILVIHTFHPFSGECGQFVFPKDVLRMHGVLADKDTPGKMAMRVYPDWDTVTNKQASAAQKWQLPYFSRIAPMNDQHMQALTRLYELKELQL</sequence>
<dbReference type="EMBL" id="WHOB01000069">
    <property type="protein sequence ID" value="NOU81892.1"/>
    <property type="molecule type" value="Genomic_DNA"/>
</dbReference>
<proteinExistence type="predicted"/>
<dbReference type="Gene3D" id="3.40.1350.140">
    <property type="entry name" value="MepB-like"/>
    <property type="match status" value="1"/>
</dbReference>
<dbReference type="InterPro" id="IPR011235">
    <property type="entry name" value="MepB-like"/>
</dbReference>
<reference evidence="1 2" key="1">
    <citation type="submission" date="2019-10" db="EMBL/GenBank/DDBJ databases">
        <title>Description of Paenibacillus terricola sp. nov.</title>
        <authorList>
            <person name="Carlier A."/>
            <person name="Qi S."/>
        </authorList>
    </citation>
    <scope>NUCLEOTIDE SEQUENCE [LARGE SCALE GENOMIC DNA]</scope>
    <source>
        <strain evidence="1 2">LMG 31459</strain>
    </source>
</reference>
<name>A0ABX1YLQ4_9BACL</name>
<dbReference type="InterPro" id="IPR038231">
    <property type="entry name" value="MepB-like_sf"/>
</dbReference>
<accession>A0ABX1YLQ4</accession>
<evidence type="ECO:0000313" key="2">
    <source>
        <dbReference type="Proteomes" id="UP000596857"/>
    </source>
</evidence>
<protein>
    <submittedName>
        <fullName evidence="1">Mep operon protein MepB</fullName>
    </submittedName>
</protein>
<organism evidence="1 2">
    <name type="scientific">Paenibacillus phytohabitans</name>
    <dbReference type="NCBI Taxonomy" id="2654978"/>
    <lineage>
        <taxon>Bacteria</taxon>
        <taxon>Bacillati</taxon>
        <taxon>Bacillota</taxon>
        <taxon>Bacilli</taxon>
        <taxon>Bacillales</taxon>
        <taxon>Paenibacillaceae</taxon>
        <taxon>Paenibacillus</taxon>
    </lineage>
</organism>
<keyword evidence="2" id="KW-1185">Reference proteome</keyword>
<dbReference type="Proteomes" id="UP000596857">
    <property type="component" value="Unassembled WGS sequence"/>
</dbReference>
<comment type="caution">
    <text evidence="1">The sequence shown here is derived from an EMBL/GenBank/DDBJ whole genome shotgun (WGS) entry which is preliminary data.</text>
</comment>
<dbReference type="Pfam" id="PF08877">
    <property type="entry name" value="MepB-like"/>
    <property type="match status" value="1"/>
</dbReference>
<gene>
    <name evidence="1" type="ORF">GC101_23810</name>
</gene>
<dbReference type="RefSeq" id="WP_171719308.1">
    <property type="nucleotide sequence ID" value="NZ_WHOB01000069.1"/>
</dbReference>